<accession>C7P9I0</accession>
<dbReference type="InterPro" id="IPR007152">
    <property type="entry name" value="DUF354"/>
</dbReference>
<dbReference type="PANTHER" id="PTHR39662">
    <property type="entry name" value="DUF354 DOMAIN-CONTAINING PROTEIN-RELATED"/>
    <property type="match status" value="1"/>
</dbReference>
<dbReference type="HOGENOM" id="CLU_067068_1_0_2"/>
<dbReference type="SUPFAM" id="SSF53756">
    <property type="entry name" value="UDP-Glycosyltransferase/glycogen phosphorylase"/>
    <property type="match status" value="1"/>
</dbReference>
<name>C7P9I0_METFA</name>
<dbReference type="KEGG" id="mfe:Mefer_1405"/>
<organism evidence="1 2">
    <name type="scientific">Methanocaldococcus fervens (strain DSM 4213 / JCM 15782 / AG86)</name>
    <name type="common">Methanococcus fervens</name>
    <dbReference type="NCBI Taxonomy" id="573064"/>
    <lineage>
        <taxon>Archaea</taxon>
        <taxon>Methanobacteriati</taxon>
        <taxon>Methanobacteriota</taxon>
        <taxon>Methanomada group</taxon>
        <taxon>Methanococci</taxon>
        <taxon>Methanococcales</taxon>
        <taxon>Methanocaldococcaceae</taxon>
        <taxon>Methanocaldococcus</taxon>
    </lineage>
</organism>
<sequence length="342" mass="38836">MIGLDVWIDLTNAPHVHYFCQLIKKFEKDGIEYLLTFRDSRNLVKLVKIYNFVGKCIGKHGNTLKDKLIFYAERVIGLAELISNIKPKVAIAKHSVELPRVAFGLNIPVIFVVDNEHAEAQNRLTLPLADEIIKPVATDENKLRNFGGRNFISFDGTCEVANVNSRLKGYYPMDNEILKKLGIFNENPTIVMRPCPNSSYCNGHKDILPDVIKKIKEKIDCNIVVFPRDEQQKEIYGELDVIVPKETIDALSLLYNSDFMIGAGGTMNRESAILGIPTISCYPQELLGVDKYLIEKNRMIHTNDIGEIINYVEDNLGKRQGVIELEDPTDLMFERVCSYLKK</sequence>
<dbReference type="PANTHER" id="PTHR39662:SF1">
    <property type="entry name" value="DUF354 DOMAIN-CONTAINING PROTEIN"/>
    <property type="match status" value="1"/>
</dbReference>
<dbReference type="Pfam" id="PF04007">
    <property type="entry name" value="DUF354"/>
    <property type="match status" value="1"/>
</dbReference>
<evidence type="ECO:0000313" key="2">
    <source>
        <dbReference type="Proteomes" id="UP000001495"/>
    </source>
</evidence>
<gene>
    <name evidence="1" type="ordered locus">Mefer_1405</name>
</gene>
<dbReference type="PIRSF" id="PIRSF005357">
    <property type="entry name" value="UCP005357"/>
    <property type="match status" value="1"/>
</dbReference>
<keyword evidence="2" id="KW-1185">Reference proteome</keyword>
<reference evidence="1" key="1">
    <citation type="submission" date="2009-08" db="EMBL/GenBank/DDBJ databases">
        <title>Complete sequence of chromosome of Methanocaldococcus fervens AG86.</title>
        <authorList>
            <consortium name="US DOE Joint Genome Institute"/>
            <person name="Lucas S."/>
            <person name="Copeland A."/>
            <person name="Lapidus A."/>
            <person name="Glavina del Rio T."/>
            <person name="Tice H."/>
            <person name="Bruce D."/>
            <person name="Goodwin L."/>
            <person name="Pitluck S."/>
            <person name="Chertkov O."/>
            <person name="Detter J.C."/>
            <person name="Han C."/>
            <person name="Tapia R."/>
            <person name="Larimer F."/>
            <person name="Land M."/>
            <person name="Hauser L."/>
            <person name="Kyrpides N."/>
            <person name="Ovchinnikova G."/>
            <person name="Lupa-Sieprawska M."/>
            <person name="Whitman W.B."/>
        </authorList>
    </citation>
    <scope>NUCLEOTIDE SEQUENCE [LARGE SCALE GENOMIC DNA]</scope>
    <source>
        <strain evidence="1">AG86</strain>
    </source>
</reference>
<dbReference type="STRING" id="573064.Mefer_1405"/>
<dbReference type="eggNOG" id="arCOG01395">
    <property type="taxonomic scope" value="Archaea"/>
</dbReference>
<dbReference type="AlphaFoldDB" id="C7P9I0"/>
<dbReference type="EMBL" id="CP001696">
    <property type="protein sequence ID" value="ACV25212.1"/>
    <property type="molecule type" value="Genomic_DNA"/>
</dbReference>
<proteinExistence type="predicted"/>
<dbReference type="Gene3D" id="3.40.50.2000">
    <property type="entry name" value="Glycogen Phosphorylase B"/>
    <property type="match status" value="1"/>
</dbReference>
<evidence type="ECO:0008006" key="3">
    <source>
        <dbReference type="Google" id="ProtNLM"/>
    </source>
</evidence>
<protein>
    <recommendedName>
        <fullName evidence="3">DUF354 domain-containing protein</fullName>
    </recommendedName>
</protein>
<dbReference type="Proteomes" id="UP000001495">
    <property type="component" value="Chromosome"/>
</dbReference>
<evidence type="ECO:0000313" key="1">
    <source>
        <dbReference type="EMBL" id="ACV25212.1"/>
    </source>
</evidence>